<dbReference type="InterPro" id="IPR005119">
    <property type="entry name" value="LysR_subst-bd"/>
</dbReference>
<dbReference type="Pfam" id="PF03466">
    <property type="entry name" value="LysR_substrate"/>
    <property type="match status" value="1"/>
</dbReference>
<dbReference type="RefSeq" id="WP_160858046.1">
    <property type="nucleotide sequence ID" value="NZ_WUMK01000002.1"/>
</dbReference>
<sequence>MIESITLDQLRTLVAAVDEGSFSAAGRKIGRAQSVVSQTIAGLETQLNVTLFERAGRYPLPTAAGAALAHEARAVLQQAGHFRARARDLAGGIEPELAIAIDATFPIQIFTSAVTDFEGTFPDTQLRVYVEGLGAVIEPVLEKRYSFAVSGVAPLFSQDLIAERLHSFSLIMVVAPSHPLAQLTSPVRREQLSRHVQLVLTDRSSLSQGRQFGVIAQKTWRLADLGAKHAFLQAGLGWGGMPAWMVEADIASGKLVELDVEPAIWQGDRLVTAYAVHRRDTPPGPAGRWLINRLREHAEQSPGIG</sequence>
<dbReference type="Gene3D" id="1.10.10.10">
    <property type="entry name" value="Winged helix-like DNA-binding domain superfamily/Winged helix DNA-binding domain"/>
    <property type="match status" value="1"/>
</dbReference>
<evidence type="ECO:0000313" key="6">
    <source>
        <dbReference type="EMBL" id="MXN45106.1"/>
    </source>
</evidence>
<keyword evidence="3" id="KW-0238">DNA-binding</keyword>
<dbReference type="EMBL" id="WUMK01000002">
    <property type="protein sequence ID" value="MXN45106.1"/>
    <property type="molecule type" value="Genomic_DNA"/>
</dbReference>
<dbReference type="AlphaFoldDB" id="A0A6N8SCU6"/>
<reference evidence="6 7" key="1">
    <citation type="submission" date="2019-12" db="EMBL/GenBank/DDBJ databases">
        <title>Shinella kummerowiae sp. nov., a symbiotic bacterium isolated from root nodules of the herbal legume Kummerowia stipulacea.</title>
        <authorList>
            <person name="Gao J."/>
        </authorList>
    </citation>
    <scope>NUCLEOTIDE SEQUENCE [LARGE SCALE GENOMIC DNA]</scope>
    <source>
        <strain evidence="6 7">CCBAU 25048</strain>
    </source>
</reference>
<evidence type="ECO:0000256" key="4">
    <source>
        <dbReference type="ARBA" id="ARBA00023163"/>
    </source>
</evidence>
<organism evidence="6 7">
    <name type="scientific">Shinella kummerowiae</name>
    <dbReference type="NCBI Taxonomy" id="417745"/>
    <lineage>
        <taxon>Bacteria</taxon>
        <taxon>Pseudomonadati</taxon>
        <taxon>Pseudomonadota</taxon>
        <taxon>Alphaproteobacteria</taxon>
        <taxon>Hyphomicrobiales</taxon>
        <taxon>Rhizobiaceae</taxon>
        <taxon>Shinella</taxon>
    </lineage>
</organism>
<dbReference type="InterPro" id="IPR000847">
    <property type="entry name" value="LysR_HTH_N"/>
</dbReference>
<dbReference type="PRINTS" id="PR00039">
    <property type="entry name" value="HTHLYSR"/>
</dbReference>
<keyword evidence="4" id="KW-0804">Transcription</keyword>
<dbReference type="Proteomes" id="UP000435802">
    <property type="component" value="Unassembled WGS sequence"/>
</dbReference>
<evidence type="ECO:0000256" key="3">
    <source>
        <dbReference type="ARBA" id="ARBA00023125"/>
    </source>
</evidence>
<dbReference type="SUPFAM" id="SSF53850">
    <property type="entry name" value="Periplasmic binding protein-like II"/>
    <property type="match status" value="1"/>
</dbReference>
<comment type="caution">
    <text evidence="6">The sequence shown here is derived from an EMBL/GenBank/DDBJ whole genome shotgun (WGS) entry which is preliminary data.</text>
</comment>
<dbReference type="PROSITE" id="PS50931">
    <property type="entry name" value="HTH_LYSR"/>
    <property type="match status" value="1"/>
</dbReference>
<keyword evidence="7" id="KW-1185">Reference proteome</keyword>
<gene>
    <name evidence="6" type="ORF">GR138_07895</name>
</gene>
<dbReference type="Gene3D" id="3.40.190.290">
    <property type="match status" value="1"/>
</dbReference>
<dbReference type="PANTHER" id="PTHR30126:SF91">
    <property type="entry name" value="LYSR FAMILY TRANSCRIPTIONAL REGULATOR"/>
    <property type="match status" value="1"/>
</dbReference>
<dbReference type="GO" id="GO:0000976">
    <property type="term" value="F:transcription cis-regulatory region binding"/>
    <property type="evidence" value="ECO:0007669"/>
    <property type="project" value="TreeGrafter"/>
</dbReference>
<feature type="domain" description="HTH lysR-type" evidence="5">
    <location>
        <begin position="5"/>
        <end position="62"/>
    </location>
</feature>
<protein>
    <submittedName>
        <fullName evidence="6">LysR family transcriptional regulator</fullName>
    </submittedName>
</protein>
<accession>A0A6N8SCU6</accession>
<dbReference type="Pfam" id="PF00126">
    <property type="entry name" value="HTH_1"/>
    <property type="match status" value="1"/>
</dbReference>
<dbReference type="FunFam" id="1.10.10.10:FF:000001">
    <property type="entry name" value="LysR family transcriptional regulator"/>
    <property type="match status" value="1"/>
</dbReference>
<comment type="similarity">
    <text evidence="1">Belongs to the LysR transcriptional regulatory family.</text>
</comment>
<dbReference type="InterPro" id="IPR036390">
    <property type="entry name" value="WH_DNA-bd_sf"/>
</dbReference>
<dbReference type="OrthoDB" id="196624at2"/>
<evidence type="ECO:0000256" key="2">
    <source>
        <dbReference type="ARBA" id="ARBA00023015"/>
    </source>
</evidence>
<proteinExistence type="inferred from homology"/>
<keyword evidence="2" id="KW-0805">Transcription regulation</keyword>
<evidence type="ECO:0000256" key="1">
    <source>
        <dbReference type="ARBA" id="ARBA00009437"/>
    </source>
</evidence>
<dbReference type="SUPFAM" id="SSF46785">
    <property type="entry name" value="Winged helix' DNA-binding domain"/>
    <property type="match status" value="1"/>
</dbReference>
<evidence type="ECO:0000313" key="7">
    <source>
        <dbReference type="Proteomes" id="UP000435802"/>
    </source>
</evidence>
<dbReference type="GO" id="GO:0003700">
    <property type="term" value="F:DNA-binding transcription factor activity"/>
    <property type="evidence" value="ECO:0007669"/>
    <property type="project" value="InterPro"/>
</dbReference>
<name>A0A6N8SCU6_9HYPH</name>
<dbReference type="InterPro" id="IPR036388">
    <property type="entry name" value="WH-like_DNA-bd_sf"/>
</dbReference>
<evidence type="ECO:0000259" key="5">
    <source>
        <dbReference type="PROSITE" id="PS50931"/>
    </source>
</evidence>
<dbReference type="PANTHER" id="PTHR30126">
    <property type="entry name" value="HTH-TYPE TRANSCRIPTIONAL REGULATOR"/>
    <property type="match status" value="1"/>
</dbReference>